<gene>
    <name evidence="1" type="ORF">BCR34DRAFT_500372</name>
</gene>
<reference evidence="1 2" key="1">
    <citation type="submission" date="2016-07" db="EMBL/GenBank/DDBJ databases">
        <title>Pervasive Adenine N6-methylation of Active Genes in Fungi.</title>
        <authorList>
            <consortium name="DOE Joint Genome Institute"/>
            <person name="Mondo S.J."/>
            <person name="Dannebaum R.O."/>
            <person name="Kuo R.C."/>
            <person name="Labutti K."/>
            <person name="Haridas S."/>
            <person name="Kuo A."/>
            <person name="Salamov A."/>
            <person name="Ahrendt S.R."/>
            <person name="Lipzen A."/>
            <person name="Sullivan W."/>
            <person name="Andreopoulos W.B."/>
            <person name="Clum A."/>
            <person name="Lindquist E."/>
            <person name="Daum C."/>
            <person name="Ramamoorthy G.K."/>
            <person name="Gryganskyi A."/>
            <person name="Culley D."/>
            <person name="Magnuson J.K."/>
            <person name="James T.Y."/>
            <person name="O'Malley M.A."/>
            <person name="Stajich J.E."/>
            <person name="Spatafora J.W."/>
            <person name="Visel A."/>
            <person name="Grigoriev I.V."/>
        </authorList>
    </citation>
    <scope>NUCLEOTIDE SEQUENCE [LARGE SCALE GENOMIC DNA]</scope>
    <source>
        <strain evidence="1 2">CBS 115471</strain>
    </source>
</reference>
<dbReference type="SUPFAM" id="SSF56672">
    <property type="entry name" value="DNA/RNA polymerases"/>
    <property type="match status" value="1"/>
</dbReference>
<dbReference type="Gene3D" id="3.30.70.270">
    <property type="match status" value="1"/>
</dbReference>
<dbReference type="STRING" id="1231657.A0A1Y1Y4F6"/>
<protein>
    <submittedName>
        <fullName evidence="1">Uncharacterized protein</fullName>
    </submittedName>
</protein>
<organism evidence="1 2">
    <name type="scientific">Clohesyomyces aquaticus</name>
    <dbReference type="NCBI Taxonomy" id="1231657"/>
    <lineage>
        <taxon>Eukaryota</taxon>
        <taxon>Fungi</taxon>
        <taxon>Dikarya</taxon>
        <taxon>Ascomycota</taxon>
        <taxon>Pezizomycotina</taxon>
        <taxon>Dothideomycetes</taxon>
        <taxon>Pleosporomycetidae</taxon>
        <taxon>Pleosporales</taxon>
        <taxon>Lindgomycetaceae</taxon>
        <taxon>Clohesyomyces</taxon>
    </lineage>
</organism>
<proteinExistence type="predicted"/>
<dbReference type="InterPro" id="IPR043502">
    <property type="entry name" value="DNA/RNA_pol_sf"/>
</dbReference>
<evidence type="ECO:0000313" key="2">
    <source>
        <dbReference type="Proteomes" id="UP000193144"/>
    </source>
</evidence>
<feature type="non-terminal residue" evidence="1">
    <location>
        <position position="1"/>
    </location>
</feature>
<dbReference type="EMBL" id="MCFA01000367">
    <property type="protein sequence ID" value="ORX92849.1"/>
    <property type="molecule type" value="Genomic_DNA"/>
</dbReference>
<keyword evidence="2" id="KW-1185">Reference proteome</keyword>
<sequence>NLLIFSSRSLANYKAKVRQVLQRLHDESIPVDLNKCDFATYRVRYLRYIIEVGKWISIDLEKLKAIKELECLTVYNTLRLVKLRHVTSYFVSTYVWY</sequence>
<dbReference type="InterPro" id="IPR043128">
    <property type="entry name" value="Rev_trsase/Diguanyl_cyclase"/>
</dbReference>
<dbReference type="OrthoDB" id="5599418at2759"/>
<accession>A0A1Y1Y4F6</accession>
<evidence type="ECO:0000313" key="1">
    <source>
        <dbReference type="EMBL" id="ORX92849.1"/>
    </source>
</evidence>
<dbReference type="AlphaFoldDB" id="A0A1Y1Y4F6"/>
<dbReference type="Proteomes" id="UP000193144">
    <property type="component" value="Unassembled WGS sequence"/>
</dbReference>
<name>A0A1Y1Y4F6_9PLEO</name>
<comment type="caution">
    <text evidence="1">The sequence shown here is derived from an EMBL/GenBank/DDBJ whole genome shotgun (WGS) entry which is preliminary data.</text>
</comment>